<dbReference type="Proteomes" id="UP001345827">
    <property type="component" value="Unassembled WGS sequence"/>
</dbReference>
<dbReference type="AlphaFoldDB" id="A0AAV9PY57"/>
<keyword evidence="3" id="KW-1185">Reference proteome</keyword>
<feature type="compositionally biased region" description="Polar residues" evidence="1">
    <location>
        <begin position="170"/>
        <end position="185"/>
    </location>
</feature>
<name>A0AAV9PY57_9PEZI</name>
<evidence type="ECO:0000313" key="2">
    <source>
        <dbReference type="EMBL" id="KAK5529216.1"/>
    </source>
</evidence>
<proteinExistence type="predicted"/>
<evidence type="ECO:0000313" key="3">
    <source>
        <dbReference type="Proteomes" id="UP001345827"/>
    </source>
</evidence>
<feature type="compositionally biased region" description="Basic and acidic residues" evidence="1">
    <location>
        <begin position="148"/>
        <end position="168"/>
    </location>
</feature>
<sequence length="353" mass="39253">MASLVDRLFPLEQLEALGNKWPESANKRRKLDDGIGQSQSRPVVLPRRQNSEGAAFLQPRRPQQSSSSWRRHSSTYGSVDTHSTTTKRSVSDSLSQHTPAWTSSVNSDGLAATTKSWFPTFIEPALLKVYLQNLHPKDRPRYSLPSSFRREMPPPEPKRTMASHHDTEDSASTPGSLTTDASSPHSLGDRCATPPTGIFEQLRPGLFSHLIDGLRLTEHERGFMHDMLNPAPQMSLMPMLEPTTTKRKATQFEADVELPEDYAHVDHSLLQKIFPQPDAAEMDPLSGYEYYAETTAADRDNDVHSSCMSPATEEEEDYETPAGIIMPTHAPLSVDDFFDLDEAAAEAPSPLTI</sequence>
<evidence type="ECO:0000256" key="1">
    <source>
        <dbReference type="SAM" id="MobiDB-lite"/>
    </source>
</evidence>
<feature type="compositionally biased region" description="Polar residues" evidence="1">
    <location>
        <begin position="75"/>
        <end position="107"/>
    </location>
</feature>
<comment type="caution">
    <text evidence="2">The sequence shown here is derived from an EMBL/GenBank/DDBJ whole genome shotgun (WGS) entry which is preliminary data.</text>
</comment>
<feature type="region of interest" description="Disordered" evidence="1">
    <location>
        <begin position="138"/>
        <end position="195"/>
    </location>
</feature>
<protein>
    <submittedName>
        <fullName evidence="2">Uncharacterized protein</fullName>
    </submittedName>
</protein>
<reference evidence="2 3" key="1">
    <citation type="submission" date="2023-06" db="EMBL/GenBank/DDBJ databases">
        <title>Black Yeasts Isolated from many extreme environments.</title>
        <authorList>
            <person name="Coleine C."/>
            <person name="Stajich J.E."/>
            <person name="Selbmann L."/>
        </authorList>
    </citation>
    <scope>NUCLEOTIDE SEQUENCE [LARGE SCALE GENOMIC DNA]</scope>
    <source>
        <strain evidence="2 3">CCFEE 5887</strain>
    </source>
</reference>
<accession>A0AAV9PY57</accession>
<dbReference type="EMBL" id="JAXLQG010000023">
    <property type="protein sequence ID" value="KAK5529216.1"/>
    <property type="molecule type" value="Genomic_DNA"/>
</dbReference>
<feature type="region of interest" description="Disordered" evidence="1">
    <location>
        <begin position="20"/>
        <end position="107"/>
    </location>
</feature>
<organism evidence="2 3">
    <name type="scientific">Vermiconidia calcicola</name>
    <dbReference type="NCBI Taxonomy" id="1690605"/>
    <lineage>
        <taxon>Eukaryota</taxon>
        <taxon>Fungi</taxon>
        <taxon>Dikarya</taxon>
        <taxon>Ascomycota</taxon>
        <taxon>Pezizomycotina</taxon>
        <taxon>Dothideomycetes</taxon>
        <taxon>Dothideomycetidae</taxon>
        <taxon>Mycosphaerellales</taxon>
        <taxon>Extremaceae</taxon>
        <taxon>Vermiconidia</taxon>
    </lineage>
</organism>
<gene>
    <name evidence="2" type="ORF">LTR25_009953</name>
</gene>
<feature type="compositionally biased region" description="Low complexity" evidence="1">
    <location>
        <begin position="58"/>
        <end position="68"/>
    </location>
</feature>